<protein>
    <submittedName>
        <fullName evidence="2">Uncharacterized protein</fullName>
    </submittedName>
</protein>
<comment type="caution">
    <text evidence="2">The sequence shown here is derived from an EMBL/GenBank/DDBJ whole genome shotgun (WGS) entry which is preliminary data.</text>
</comment>
<evidence type="ECO:0000256" key="1">
    <source>
        <dbReference type="SAM" id="MobiDB-lite"/>
    </source>
</evidence>
<dbReference type="Proteomes" id="UP001595075">
    <property type="component" value="Unassembled WGS sequence"/>
</dbReference>
<name>A0ABR4C465_9HELO</name>
<sequence length="329" mass="35354">MPFANLCMPCGRASRVTNHNEIQFGPKKQTVRAETSFRNHGVIVEAKSLCLSCATEYRTGQDRTGLPARSAAHSPPGTEDLGTAAYFEICLPSHGLPVTCYTASSPLPLSPYCTTPVDASPSAIDVGFIADCPVGHLPLQCLPKVGFLSPLSRLYSTTISTTLPFSLFLNSQIQIQYWLLDISISTSLSLTLTLSFYLSNAQIPTPDYHSTPLPSLPTQSAPPLPCSRPGYSRPALPCLAWLQVPTSQSSNHHDSRASRSSRTRSAARVESKAKGSAPSRPLFVPSRLCSAASISPNTYLIGPAAAAASFNSTLLCTVYIHTLFTRHMQ</sequence>
<gene>
    <name evidence="2" type="ORF">VTL71DRAFT_4805</name>
</gene>
<evidence type="ECO:0000313" key="2">
    <source>
        <dbReference type="EMBL" id="KAL2064311.1"/>
    </source>
</evidence>
<proteinExistence type="predicted"/>
<dbReference type="EMBL" id="JAZHXI010000014">
    <property type="protein sequence ID" value="KAL2064311.1"/>
    <property type="molecule type" value="Genomic_DNA"/>
</dbReference>
<organism evidence="2 3">
    <name type="scientific">Oculimacula yallundae</name>
    <dbReference type="NCBI Taxonomy" id="86028"/>
    <lineage>
        <taxon>Eukaryota</taxon>
        <taxon>Fungi</taxon>
        <taxon>Dikarya</taxon>
        <taxon>Ascomycota</taxon>
        <taxon>Pezizomycotina</taxon>
        <taxon>Leotiomycetes</taxon>
        <taxon>Helotiales</taxon>
        <taxon>Ploettnerulaceae</taxon>
        <taxon>Oculimacula</taxon>
    </lineage>
</organism>
<evidence type="ECO:0000313" key="3">
    <source>
        <dbReference type="Proteomes" id="UP001595075"/>
    </source>
</evidence>
<keyword evidence="3" id="KW-1185">Reference proteome</keyword>
<reference evidence="2 3" key="1">
    <citation type="journal article" date="2024" name="Commun. Biol.">
        <title>Comparative genomic analysis of thermophilic fungi reveals convergent evolutionary adaptations and gene losses.</title>
        <authorList>
            <person name="Steindorff A.S."/>
            <person name="Aguilar-Pontes M.V."/>
            <person name="Robinson A.J."/>
            <person name="Andreopoulos B."/>
            <person name="LaButti K."/>
            <person name="Kuo A."/>
            <person name="Mondo S."/>
            <person name="Riley R."/>
            <person name="Otillar R."/>
            <person name="Haridas S."/>
            <person name="Lipzen A."/>
            <person name="Grimwood J."/>
            <person name="Schmutz J."/>
            <person name="Clum A."/>
            <person name="Reid I.D."/>
            <person name="Moisan M.C."/>
            <person name="Butler G."/>
            <person name="Nguyen T.T.M."/>
            <person name="Dewar K."/>
            <person name="Conant G."/>
            <person name="Drula E."/>
            <person name="Henrissat B."/>
            <person name="Hansel C."/>
            <person name="Singer S."/>
            <person name="Hutchinson M.I."/>
            <person name="de Vries R.P."/>
            <person name="Natvig D.O."/>
            <person name="Powell A.J."/>
            <person name="Tsang A."/>
            <person name="Grigoriev I.V."/>
        </authorList>
    </citation>
    <scope>NUCLEOTIDE SEQUENCE [LARGE SCALE GENOMIC DNA]</scope>
    <source>
        <strain evidence="2 3">CBS 494.80</strain>
    </source>
</reference>
<feature type="region of interest" description="Disordered" evidence="1">
    <location>
        <begin position="247"/>
        <end position="279"/>
    </location>
</feature>
<accession>A0ABR4C465</accession>